<name>A0A2C9LEV7_BIOGL</name>
<feature type="region of interest" description="Disordered" evidence="1">
    <location>
        <begin position="106"/>
        <end position="144"/>
    </location>
</feature>
<feature type="compositionally biased region" description="Basic and acidic residues" evidence="1">
    <location>
        <begin position="30"/>
        <end position="39"/>
    </location>
</feature>
<dbReference type="PANTHER" id="PTHR46528:SF1">
    <property type="entry name" value="PROTEIN SON"/>
    <property type="match status" value="1"/>
</dbReference>
<dbReference type="PANTHER" id="PTHR46528">
    <property type="entry name" value="PROTEIN SON"/>
    <property type="match status" value="1"/>
</dbReference>
<organism evidence="2 3">
    <name type="scientific">Biomphalaria glabrata</name>
    <name type="common">Bloodfluke planorb</name>
    <name type="synonym">Freshwater snail</name>
    <dbReference type="NCBI Taxonomy" id="6526"/>
    <lineage>
        <taxon>Eukaryota</taxon>
        <taxon>Metazoa</taxon>
        <taxon>Spiralia</taxon>
        <taxon>Lophotrochozoa</taxon>
        <taxon>Mollusca</taxon>
        <taxon>Gastropoda</taxon>
        <taxon>Heterobranchia</taxon>
        <taxon>Euthyneura</taxon>
        <taxon>Panpulmonata</taxon>
        <taxon>Hygrophila</taxon>
        <taxon>Lymnaeoidea</taxon>
        <taxon>Planorbidae</taxon>
        <taxon>Biomphalaria</taxon>
    </lineage>
</organism>
<dbReference type="VEuPathDB" id="VectorBase:BGLB030233"/>
<dbReference type="AlphaFoldDB" id="A0A2C9LEV7"/>
<dbReference type="EnsemblMetazoa" id="BGLB030233-RA">
    <property type="protein sequence ID" value="BGLB030233-PA"/>
    <property type="gene ID" value="BGLB030233"/>
</dbReference>
<gene>
    <name evidence="2" type="primary">106063996</name>
</gene>
<dbReference type="VEuPathDB" id="VectorBase:BGLAX_036095"/>
<dbReference type="GO" id="GO:0048024">
    <property type="term" value="P:regulation of mRNA splicing, via spliceosome"/>
    <property type="evidence" value="ECO:0007669"/>
    <property type="project" value="TreeGrafter"/>
</dbReference>
<proteinExistence type="predicted"/>
<dbReference type="GO" id="GO:0051726">
    <property type="term" value="P:regulation of cell cycle"/>
    <property type="evidence" value="ECO:0007669"/>
    <property type="project" value="InterPro"/>
</dbReference>
<dbReference type="OrthoDB" id="786951at2759"/>
<sequence length="144" mass="15908">MKSGQGPRVDLTLVKSGGKSVEELTEFCKKISSKSKDKEESDSDDLSDLNEAKLSDDEDRLIHHPFKVREPASNNIIMNIRNAKQLPVLTPSEKQAQQASLRLTFPVSSGSHHRASESEWVPVEKPPPPVAVKNPVQPQLLSSM</sequence>
<protein>
    <submittedName>
        <fullName evidence="2">Uncharacterized protein</fullName>
    </submittedName>
</protein>
<evidence type="ECO:0000256" key="1">
    <source>
        <dbReference type="SAM" id="MobiDB-lite"/>
    </source>
</evidence>
<dbReference type="STRING" id="6526.A0A2C9LEV7"/>
<dbReference type="KEGG" id="bgt:106063996"/>
<dbReference type="GO" id="GO:0003723">
    <property type="term" value="F:RNA binding"/>
    <property type="evidence" value="ECO:0007669"/>
    <property type="project" value="InterPro"/>
</dbReference>
<dbReference type="InterPro" id="IPR032922">
    <property type="entry name" value="SON"/>
</dbReference>
<evidence type="ECO:0000313" key="2">
    <source>
        <dbReference type="EnsemblMetazoa" id="BGLB030233-PA"/>
    </source>
</evidence>
<feature type="compositionally biased region" description="Low complexity" evidence="1">
    <location>
        <begin position="131"/>
        <end position="144"/>
    </location>
</feature>
<dbReference type="Proteomes" id="UP000076420">
    <property type="component" value="Unassembled WGS sequence"/>
</dbReference>
<feature type="region of interest" description="Disordered" evidence="1">
    <location>
        <begin position="30"/>
        <end position="56"/>
    </location>
</feature>
<accession>A0A2C9LEV7</accession>
<reference evidence="2" key="1">
    <citation type="submission" date="2020-05" db="UniProtKB">
        <authorList>
            <consortium name="EnsemblMetazoa"/>
        </authorList>
    </citation>
    <scope>IDENTIFICATION</scope>
    <source>
        <strain evidence="2">BB02</strain>
    </source>
</reference>
<evidence type="ECO:0000313" key="3">
    <source>
        <dbReference type="Proteomes" id="UP000076420"/>
    </source>
</evidence>